<dbReference type="SMART" id="SM00355">
    <property type="entry name" value="ZnF_C2H2"/>
    <property type="match status" value="8"/>
</dbReference>
<feature type="domain" description="C2H2-type" evidence="6">
    <location>
        <begin position="121"/>
        <end position="150"/>
    </location>
</feature>
<dbReference type="PANTHER" id="PTHR24379:SF121">
    <property type="entry name" value="C2H2-TYPE DOMAIN-CONTAINING PROTEIN"/>
    <property type="match status" value="1"/>
</dbReference>
<sequence length="304" mass="35282">MYYDDEEYEYECASCSMEFTYKEDCEEHMDDYGHWPECEVCPATFRSQRACNQHMNARGHWAPRYDCETCTRTFRLQGAATQHMNATRHWAPKIPCETCSNKFHTQSAADQHMKALSHYRNYCKSCDRRFDNENNLRMHLRSKIHKGRDISCPFCKVGYTTASGLSHHLETSSCPSAPYLSRETIYRMVRERDPNGVITHKQIGWVEEKNAAYSANLRSWNGNGYECYLCHRQFRSLTALNQHLNSSAHKQQVYHCPNAGCVKPFAALAGLFNHLESESCSFMRFERVQQSVSEVFQGGRLIAF</sequence>
<dbReference type="InterPro" id="IPR036236">
    <property type="entry name" value="Znf_C2H2_sf"/>
</dbReference>
<dbReference type="AlphaFoldDB" id="A0A7R7XXE9"/>
<evidence type="ECO:0000313" key="7">
    <source>
        <dbReference type="EMBL" id="BCS29491.1"/>
    </source>
</evidence>
<keyword evidence="4" id="KW-0862">Zinc</keyword>
<proteinExistence type="predicted"/>
<dbReference type="PROSITE" id="PS50157">
    <property type="entry name" value="ZINC_FINGER_C2H2_2"/>
    <property type="match status" value="3"/>
</dbReference>
<dbReference type="GeneID" id="64979488"/>
<evidence type="ECO:0000256" key="4">
    <source>
        <dbReference type="ARBA" id="ARBA00022833"/>
    </source>
</evidence>
<dbReference type="InterPro" id="IPR013087">
    <property type="entry name" value="Znf_C2H2_type"/>
</dbReference>
<keyword evidence="8" id="KW-1185">Reference proteome</keyword>
<keyword evidence="1" id="KW-0479">Metal-binding</keyword>
<evidence type="ECO:0000256" key="3">
    <source>
        <dbReference type="ARBA" id="ARBA00022771"/>
    </source>
</evidence>
<evidence type="ECO:0000256" key="1">
    <source>
        <dbReference type="ARBA" id="ARBA00022723"/>
    </source>
</evidence>
<name>A0A7R7XXE9_9EURO</name>
<evidence type="ECO:0000259" key="6">
    <source>
        <dbReference type="PROSITE" id="PS50157"/>
    </source>
</evidence>
<accession>A0A7R7XXE9</accession>
<dbReference type="RefSeq" id="XP_041561677.1">
    <property type="nucleotide sequence ID" value="XM_041696004.1"/>
</dbReference>
<evidence type="ECO:0000313" key="8">
    <source>
        <dbReference type="Proteomes" id="UP000654913"/>
    </source>
</evidence>
<dbReference type="GO" id="GO:0008270">
    <property type="term" value="F:zinc ion binding"/>
    <property type="evidence" value="ECO:0007669"/>
    <property type="project" value="UniProtKB-KW"/>
</dbReference>
<dbReference type="KEGG" id="apuu:APUU_71061S"/>
<organism evidence="7 8">
    <name type="scientific">Aspergillus puulaauensis</name>
    <dbReference type="NCBI Taxonomy" id="1220207"/>
    <lineage>
        <taxon>Eukaryota</taxon>
        <taxon>Fungi</taxon>
        <taxon>Dikarya</taxon>
        <taxon>Ascomycota</taxon>
        <taxon>Pezizomycotina</taxon>
        <taxon>Eurotiomycetes</taxon>
        <taxon>Eurotiomycetidae</taxon>
        <taxon>Eurotiales</taxon>
        <taxon>Aspergillaceae</taxon>
        <taxon>Aspergillus</taxon>
    </lineage>
</organism>
<gene>
    <name evidence="7" type="ORF">APUU_71061S</name>
</gene>
<dbReference type="PANTHER" id="PTHR24379">
    <property type="entry name" value="KRAB AND ZINC FINGER DOMAIN-CONTAINING"/>
    <property type="match status" value="1"/>
</dbReference>
<protein>
    <recommendedName>
        <fullName evidence="6">C2H2-type domain-containing protein</fullName>
    </recommendedName>
</protein>
<dbReference type="Pfam" id="PF12171">
    <property type="entry name" value="zf-C2H2_jaz"/>
    <property type="match status" value="2"/>
</dbReference>
<feature type="domain" description="C2H2-type" evidence="6">
    <location>
        <begin position="65"/>
        <end position="94"/>
    </location>
</feature>
<dbReference type="InterPro" id="IPR022755">
    <property type="entry name" value="Znf_C2H2_jaz"/>
</dbReference>
<dbReference type="Gene3D" id="3.30.160.60">
    <property type="entry name" value="Classic Zinc Finger"/>
    <property type="match status" value="3"/>
</dbReference>
<keyword evidence="2" id="KW-0677">Repeat</keyword>
<dbReference type="EMBL" id="AP024449">
    <property type="protein sequence ID" value="BCS29491.1"/>
    <property type="molecule type" value="Genomic_DNA"/>
</dbReference>
<evidence type="ECO:0000256" key="2">
    <source>
        <dbReference type="ARBA" id="ARBA00022737"/>
    </source>
</evidence>
<keyword evidence="3 5" id="KW-0863">Zinc-finger</keyword>
<reference evidence="7" key="1">
    <citation type="submission" date="2021-01" db="EMBL/GenBank/DDBJ databases">
        <authorList>
            <consortium name="Aspergillus puulaauensis MK2 genome sequencing consortium"/>
            <person name="Kazuki M."/>
            <person name="Futagami T."/>
        </authorList>
    </citation>
    <scope>NUCLEOTIDE SEQUENCE</scope>
    <source>
        <strain evidence="7">MK2</strain>
    </source>
</reference>
<dbReference type="Proteomes" id="UP000654913">
    <property type="component" value="Chromosome 7"/>
</dbReference>
<evidence type="ECO:0000256" key="5">
    <source>
        <dbReference type="PROSITE-ProRule" id="PRU00042"/>
    </source>
</evidence>
<dbReference type="Pfam" id="PF12874">
    <property type="entry name" value="zf-met"/>
    <property type="match status" value="1"/>
</dbReference>
<feature type="domain" description="C2H2-type" evidence="6">
    <location>
        <begin position="225"/>
        <end position="254"/>
    </location>
</feature>
<dbReference type="SUPFAM" id="SSF57667">
    <property type="entry name" value="beta-beta-alpha zinc fingers"/>
    <property type="match status" value="3"/>
</dbReference>
<dbReference type="PROSITE" id="PS00028">
    <property type="entry name" value="ZINC_FINGER_C2H2_1"/>
    <property type="match status" value="4"/>
</dbReference>
<dbReference type="OrthoDB" id="6077919at2759"/>
<reference evidence="7" key="2">
    <citation type="submission" date="2021-02" db="EMBL/GenBank/DDBJ databases">
        <title>Aspergillus puulaauensis MK2 genome sequence.</title>
        <authorList>
            <person name="Futagami T."/>
            <person name="Mori K."/>
            <person name="Kadooka C."/>
            <person name="Tanaka T."/>
        </authorList>
    </citation>
    <scope>NUCLEOTIDE SEQUENCE</scope>
    <source>
        <strain evidence="7">MK2</strain>
    </source>
</reference>